<sequence length="68" mass="6896">MAMEESGGAVMTACGERGSGCGGERGSCGHGCMWRERGSGCGGERGVMVVEEREGAVATVMGGSQRPR</sequence>
<keyword evidence="2" id="KW-1185">Reference proteome</keyword>
<organism evidence="1 2">
    <name type="scientific">Salix viminalis</name>
    <name type="common">Common osier</name>
    <name type="synonym">Basket willow</name>
    <dbReference type="NCBI Taxonomy" id="40686"/>
    <lineage>
        <taxon>Eukaryota</taxon>
        <taxon>Viridiplantae</taxon>
        <taxon>Streptophyta</taxon>
        <taxon>Embryophyta</taxon>
        <taxon>Tracheophyta</taxon>
        <taxon>Spermatophyta</taxon>
        <taxon>Magnoliopsida</taxon>
        <taxon>eudicotyledons</taxon>
        <taxon>Gunneridae</taxon>
        <taxon>Pentapetalae</taxon>
        <taxon>rosids</taxon>
        <taxon>fabids</taxon>
        <taxon>Malpighiales</taxon>
        <taxon>Salicaceae</taxon>
        <taxon>Saliceae</taxon>
        <taxon>Salix</taxon>
    </lineage>
</organism>
<dbReference type="EMBL" id="JAPFFL010000008">
    <property type="protein sequence ID" value="KAJ6707931.1"/>
    <property type="molecule type" value="Genomic_DNA"/>
</dbReference>
<name>A0A9Q0QKF3_SALVM</name>
<protein>
    <submittedName>
        <fullName evidence="1">Uncharacterized protein</fullName>
    </submittedName>
</protein>
<dbReference type="AlphaFoldDB" id="A0A9Q0QKF3"/>
<reference evidence="1" key="2">
    <citation type="journal article" date="2023" name="Int. J. Mol. Sci.">
        <title>De Novo Assembly and Annotation of 11 Diverse Shrub Willow (Salix) Genomes Reveals Novel Gene Organization in Sex-Linked Regions.</title>
        <authorList>
            <person name="Hyden B."/>
            <person name="Feng K."/>
            <person name="Yates T.B."/>
            <person name="Jawdy S."/>
            <person name="Cereghino C."/>
            <person name="Smart L.B."/>
            <person name="Muchero W."/>
        </authorList>
    </citation>
    <scope>NUCLEOTIDE SEQUENCE [LARGE SCALE GENOMIC DNA]</scope>
    <source>
        <tissue evidence="1">Shoot tip</tissue>
    </source>
</reference>
<evidence type="ECO:0000313" key="2">
    <source>
        <dbReference type="Proteomes" id="UP001151529"/>
    </source>
</evidence>
<proteinExistence type="predicted"/>
<reference evidence="1" key="1">
    <citation type="submission" date="2022-11" db="EMBL/GenBank/DDBJ databases">
        <authorList>
            <person name="Hyden B.L."/>
            <person name="Feng K."/>
            <person name="Yates T."/>
            <person name="Jawdy S."/>
            <person name="Smart L.B."/>
            <person name="Muchero W."/>
        </authorList>
    </citation>
    <scope>NUCLEOTIDE SEQUENCE</scope>
    <source>
        <tissue evidence="1">Shoot tip</tissue>
    </source>
</reference>
<gene>
    <name evidence="1" type="ORF">OIU85_028227</name>
</gene>
<dbReference type="Proteomes" id="UP001151529">
    <property type="component" value="Chromosome 4"/>
</dbReference>
<accession>A0A9Q0QKF3</accession>
<comment type="caution">
    <text evidence="1">The sequence shown here is derived from an EMBL/GenBank/DDBJ whole genome shotgun (WGS) entry which is preliminary data.</text>
</comment>
<evidence type="ECO:0000313" key="1">
    <source>
        <dbReference type="EMBL" id="KAJ6707931.1"/>
    </source>
</evidence>